<dbReference type="EMBL" id="CP034345">
    <property type="protein sequence ID" value="QGX96592.1"/>
    <property type="molecule type" value="Genomic_DNA"/>
</dbReference>
<gene>
    <name evidence="5" type="primary">tsaA</name>
    <name evidence="5" type="ORF">EI982_03800</name>
</gene>
<evidence type="ECO:0000256" key="2">
    <source>
        <dbReference type="ARBA" id="ARBA00033753"/>
    </source>
</evidence>
<reference evidence="5 6" key="1">
    <citation type="submission" date="2018-12" db="EMBL/GenBank/DDBJ databases">
        <title>Complete genome sequence of Haloplanus rallus MBLA0036.</title>
        <authorList>
            <person name="Nam Y.-d."/>
            <person name="Kang J."/>
            <person name="Chung W.-H."/>
            <person name="Park Y.S."/>
        </authorList>
    </citation>
    <scope>NUCLEOTIDE SEQUENCE [LARGE SCALE GENOMIC DNA]</scope>
    <source>
        <strain evidence="5 6">MBLA0036</strain>
    </source>
</reference>
<dbReference type="PROSITE" id="PS51668">
    <property type="entry name" value="TSAA_2"/>
    <property type="match status" value="1"/>
</dbReference>
<dbReference type="InterPro" id="IPR040372">
    <property type="entry name" value="YaeB-like"/>
</dbReference>
<accession>A0A6B9F9Z5</accession>
<dbReference type="KEGG" id="hra:EI982_03800"/>
<dbReference type="PANTHER" id="PTHR12818:SF0">
    <property type="entry name" value="TRNA (ADENINE(37)-N6)-METHYLTRANSFERASE"/>
    <property type="match status" value="1"/>
</dbReference>
<evidence type="ECO:0000259" key="4">
    <source>
        <dbReference type="PROSITE" id="PS51668"/>
    </source>
</evidence>
<evidence type="ECO:0000256" key="1">
    <source>
        <dbReference type="ARBA" id="ARBA00022691"/>
    </source>
</evidence>
<organism evidence="5 6">
    <name type="scientific">Haloplanus rallus</name>
    <dbReference type="NCBI Taxonomy" id="1816183"/>
    <lineage>
        <taxon>Archaea</taxon>
        <taxon>Methanobacteriati</taxon>
        <taxon>Methanobacteriota</taxon>
        <taxon>Stenosarchaea group</taxon>
        <taxon>Halobacteria</taxon>
        <taxon>Halobacteriales</taxon>
        <taxon>Haloferacaceae</taxon>
        <taxon>Haloplanus</taxon>
    </lineage>
</organism>
<comment type="similarity">
    <text evidence="2">Belongs to the tRNA methyltransferase O family.</text>
</comment>
<dbReference type="GO" id="GO:0008168">
    <property type="term" value="F:methyltransferase activity"/>
    <property type="evidence" value="ECO:0007669"/>
    <property type="project" value="UniProtKB-KW"/>
</dbReference>
<keyword evidence="5" id="KW-0808">Transferase</keyword>
<dbReference type="CDD" id="cd09281">
    <property type="entry name" value="UPF0066"/>
    <property type="match status" value="1"/>
</dbReference>
<dbReference type="InterPro" id="IPR036413">
    <property type="entry name" value="YaeB-like_sf"/>
</dbReference>
<protein>
    <submittedName>
        <fullName evidence="5">tRNA (N6-threonylcarbamoyladenosine(37)-N6)-methyltransferase TrmO</fullName>
    </submittedName>
</protein>
<dbReference type="NCBIfam" id="TIGR00104">
    <property type="entry name" value="tRNA_TsaA"/>
    <property type="match status" value="1"/>
</dbReference>
<keyword evidence="5" id="KW-0489">Methyltransferase</keyword>
<dbReference type="GO" id="GO:0032259">
    <property type="term" value="P:methylation"/>
    <property type="evidence" value="ECO:0007669"/>
    <property type="project" value="UniProtKB-KW"/>
</dbReference>
<dbReference type="InterPro" id="IPR036414">
    <property type="entry name" value="YaeB_N_sf"/>
</dbReference>
<name>A0A6B9F9Z5_9EURY</name>
<evidence type="ECO:0000313" key="6">
    <source>
        <dbReference type="Proteomes" id="UP000428325"/>
    </source>
</evidence>
<evidence type="ECO:0000313" key="5">
    <source>
        <dbReference type="EMBL" id="QGX96592.1"/>
    </source>
</evidence>
<keyword evidence="1" id="KW-0949">S-adenosyl-L-methionine</keyword>
<feature type="region of interest" description="Disordered" evidence="3">
    <location>
        <begin position="1"/>
        <end position="21"/>
    </location>
</feature>
<keyword evidence="6" id="KW-1185">Reference proteome</keyword>
<dbReference type="Proteomes" id="UP000428325">
    <property type="component" value="Chromosome"/>
</dbReference>
<feature type="region of interest" description="Disordered" evidence="3">
    <location>
        <begin position="63"/>
        <end position="83"/>
    </location>
</feature>
<proteinExistence type="inferred from homology"/>
<dbReference type="PROSITE" id="PS01318">
    <property type="entry name" value="TSAA_1"/>
    <property type="match status" value="1"/>
</dbReference>
<feature type="domain" description="TsaA-like" evidence="4">
    <location>
        <begin position="3"/>
        <end position="124"/>
    </location>
</feature>
<dbReference type="Gene3D" id="2.40.30.70">
    <property type="entry name" value="YaeB-like"/>
    <property type="match status" value="1"/>
</dbReference>
<sequence length="124" mass="13255">MTLRPVGVAHTPYDTPDAAPHQGFADDADAEIEIFDEYADALAGIADAIRITVVYWAHLADRTSGTESDGPGAFARRSPDRPNPLSICVCTVYDVDGQRLEVGGLDAVDGSLVLDLKPSLQTER</sequence>
<dbReference type="PANTHER" id="PTHR12818">
    <property type="entry name" value="TRNA (ADENINE(37)-N6)-METHYLTRANSFERASE"/>
    <property type="match status" value="1"/>
</dbReference>
<evidence type="ECO:0000256" key="3">
    <source>
        <dbReference type="SAM" id="MobiDB-lite"/>
    </source>
</evidence>
<dbReference type="InterPro" id="IPR023370">
    <property type="entry name" value="TrmO-like_N"/>
</dbReference>
<dbReference type="Pfam" id="PF01980">
    <property type="entry name" value="TrmO_N"/>
    <property type="match status" value="1"/>
</dbReference>
<dbReference type="InterPro" id="IPR023368">
    <property type="entry name" value="UPF0066_cons_site"/>
</dbReference>
<dbReference type="AlphaFoldDB" id="A0A6B9F9Z5"/>
<dbReference type="SUPFAM" id="SSF118196">
    <property type="entry name" value="YaeB-like"/>
    <property type="match status" value="1"/>
</dbReference>